<keyword evidence="3" id="KW-1185">Reference proteome</keyword>
<accession>A0ABT0SC48</accession>
<feature type="transmembrane region" description="Helical" evidence="1">
    <location>
        <begin position="122"/>
        <end position="142"/>
    </location>
</feature>
<name>A0ABT0SC48_9SPHN</name>
<keyword evidence="1" id="KW-1133">Transmembrane helix</keyword>
<sequence length="152" mass="16771">MQDVQAAKAPVHLWIVGLLSLLWNGFGCYDYLMTRMRNEAYFESMGGGVDPQAMLAWVDSFPFYAQFGWGLGVWMGLAGSILLLMRHRWAVPALGLSLLGAIVGLGYQIFLAPPAPPPMNEGGMAFMPWVIIGVAALLYYYGLRQRKAGVLR</sequence>
<dbReference type="Proteomes" id="UP001165383">
    <property type="component" value="Unassembled WGS sequence"/>
</dbReference>
<dbReference type="EMBL" id="JAMGBB010000001">
    <property type="protein sequence ID" value="MCL6741990.1"/>
    <property type="molecule type" value="Genomic_DNA"/>
</dbReference>
<proteinExistence type="predicted"/>
<evidence type="ECO:0008006" key="4">
    <source>
        <dbReference type="Google" id="ProtNLM"/>
    </source>
</evidence>
<feature type="transmembrane region" description="Helical" evidence="1">
    <location>
        <begin position="63"/>
        <end position="84"/>
    </location>
</feature>
<reference evidence="2" key="1">
    <citation type="submission" date="2022-05" db="EMBL/GenBank/DDBJ databases">
        <authorList>
            <person name="Jo J.-H."/>
            <person name="Im W.-T."/>
        </authorList>
    </citation>
    <scope>NUCLEOTIDE SEQUENCE</scope>
    <source>
        <strain evidence="2">RB56-2</strain>
    </source>
</reference>
<comment type="caution">
    <text evidence="2">The sequence shown here is derived from an EMBL/GenBank/DDBJ whole genome shotgun (WGS) entry which is preliminary data.</text>
</comment>
<evidence type="ECO:0000313" key="3">
    <source>
        <dbReference type="Proteomes" id="UP001165383"/>
    </source>
</evidence>
<protein>
    <recommendedName>
        <fullName evidence="4">Sugar transporter</fullName>
    </recommendedName>
</protein>
<dbReference type="RefSeq" id="WP_249916346.1">
    <property type="nucleotide sequence ID" value="NZ_JAMGBB010000001.1"/>
</dbReference>
<keyword evidence="1" id="KW-0812">Transmembrane</keyword>
<keyword evidence="1" id="KW-0472">Membrane</keyword>
<evidence type="ECO:0000256" key="1">
    <source>
        <dbReference type="SAM" id="Phobius"/>
    </source>
</evidence>
<organism evidence="2 3">
    <name type="scientific">Sphingomonas brevis</name>
    <dbReference type="NCBI Taxonomy" id="2908206"/>
    <lineage>
        <taxon>Bacteria</taxon>
        <taxon>Pseudomonadati</taxon>
        <taxon>Pseudomonadota</taxon>
        <taxon>Alphaproteobacteria</taxon>
        <taxon>Sphingomonadales</taxon>
        <taxon>Sphingomonadaceae</taxon>
        <taxon>Sphingomonas</taxon>
    </lineage>
</organism>
<feature type="transmembrane region" description="Helical" evidence="1">
    <location>
        <begin position="12"/>
        <end position="32"/>
    </location>
</feature>
<evidence type="ECO:0000313" key="2">
    <source>
        <dbReference type="EMBL" id="MCL6741990.1"/>
    </source>
</evidence>
<feature type="transmembrane region" description="Helical" evidence="1">
    <location>
        <begin position="91"/>
        <end position="110"/>
    </location>
</feature>
<gene>
    <name evidence="2" type="ORF">LZ518_12705</name>
</gene>